<feature type="region of interest" description="Disordered" evidence="6">
    <location>
        <begin position="29"/>
        <end position="55"/>
    </location>
</feature>
<dbReference type="PANTHER" id="PTHR43806">
    <property type="entry name" value="PEPTIDASE S8"/>
    <property type="match status" value="1"/>
</dbReference>
<evidence type="ECO:0000256" key="2">
    <source>
        <dbReference type="ARBA" id="ARBA00022670"/>
    </source>
</evidence>
<dbReference type="InterPro" id="IPR036852">
    <property type="entry name" value="Peptidase_S8/S53_dom_sf"/>
</dbReference>
<dbReference type="GO" id="GO:0004252">
    <property type="term" value="F:serine-type endopeptidase activity"/>
    <property type="evidence" value="ECO:0007669"/>
    <property type="project" value="UniProtKB-UniRule"/>
</dbReference>
<accession>A0A6N2RGD4</accession>
<dbReference type="EC" id="3.4.21.62" evidence="10"/>
<evidence type="ECO:0000256" key="5">
    <source>
        <dbReference type="PROSITE-ProRule" id="PRU01240"/>
    </source>
</evidence>
<keyword evidence="7" id="KW-1133">Transmembrane helix</keyword>
<evidence type="ECO:0000256" key="7">
    <source>
        <dbReference type="SAM" id="Phobius"/>
    </source>
</evidence>
<reference evidence="10" key="1">
    <citation type="submission" date="2019-11" db="EMBL/GenBank/DDBJ databases">
        <authorList>
            <person name="Feng L."/>
        </authorList>
    </citation>
    <scope>NUCLEOTIDE SEQUENCE</scope>
    <source>
        <strain evidence="10">AodontolyticusLFYP35</strain>
    </source>
</reference>
<evidence type="ECO:0000256" key="1">
    <source>
        <dbReference type="ARBA" id="ARBA00011073"/>
    </source>
</evidence>
<protein>
    <submittedName>
        <fullName evidence="10">Subtilisin DY</fullName>
        <ecNumber evidence="10">3.4.21.62</ecNumber>
    </submittedName>
</protein>
<dbReference type="InterPro" id="IPR015500">
    <property type="entry name" value="Peptidase_S8_subtilisin-rel"/>
</dbReference>
<evidence type="ECO:0000256" key="8">
    <source>
        <dbReference type="SAM" id="SignalP"/>
    </source>
</evidence>
<organism evidence="10">
    <name type="scientific">Schaalia odontolytica</name>
    <dbReference type="NCBI Taxonomy" id="1660"/>
    <lineage>
        <taxon>Bacteria</taxon>
        <taxon>Bacillati</taxon>
        <taxon>Actinomycetota</taxon>
        <taxon>Actinomycetes</taxon>
        <taxon>Actinomycetales</taxon>
        <taxon>Actinomycetaceae</taxon>
        <taxon>Schaalia</taxon>
    </lineage>
</organism>
<dbReference type="EMBL" id="CACRSM010000002">
    <property type="protein sequence ID" value="VYS79558.1"/>
    <property type="molecule type" value="Genomic_DNA"/>
</dbReference>
<comment type="similarity">
    <text evidence="1 5">Belongs to the peptidase S8 family.</text>
</comment>
<keyword evidence="2 5" id="KW-0645">Protease</keyword>
<dbReference type="GO" id="GO:0006508">
    <property type="term" value="P:proteolysis"/>
    <property type="evidence" value="ECO:0007669"/>
    <property type="project" value="UniProtKB-KW"/>
</dbReference>
<keyword evidence="4 5" id="KW-0720">Serine protease</keyword>
<dbReference type="Pfam" id="PF00082">
    <property type="entry name" value="Peptidase_S8"/>
    <property type="match status" value="1"/>
</dbReference>
<dbReference type="InterPro" id="IPR050131">
    <property type="entry name" value="Peptidase_S8_subtilisin-like"/>
</dbReference>
<feature type="compositionally biased region" description="Polar residues" evidence="6">
    <location>
        <begin position="33"/>
        <end position="53"/>
    </location>
</feature>
<feature type="domain" description="Peptidase S8/S53" evidence="9">
    <location>
        <begin position="90"/>
        <end position="350"/>
    </location>
</feature>
<evidence type="ECO:0000256" key="6">
    <source>
        <dbReference type="SAM" id="MobiDB-lite"/>
    </source>
</evidence>
<keyword evidence="8" id="KW-0732">Signal</keyword>
<evidence type="ECO:0000256" key="3">
    <source>
        <dbReference type="ARBA" id="ARBA00022801"/>
    </source>
</evidence>
<dbReference type="AlphaFoldDB" id="A0A6N2RGD4"/>
<gene>
    <name evidence="10" type="primary">apr</name>
    <name evidence="10" type="ORF">AOLFYP35_00331</name>
</gene>
<evidence type="ECO:0000313" key="10">
    <source>
        <dbReference type="EMBL" id="VYS79558.1"/>
    </source>
</evidence>
<sequence length="427" mass="44494">MNRLTNCTLSALAALALCGAVALPSAYADTPTPGETQGNDQTNSQQKRGSATKQPEEGCQIGIDKWIAQPPSAYSFLGMKEALKLSQGQVRVAIVDSGVAAGNAHFKDAVEPGTDLVESGDGRKDAFGHGTAIAGQIAAREVSGSGVVGFAPRATIVPVRVYVDNSDDSKRAGKGPTATRTADGIRWAADQGIRVIVVPQSLTSDDVALRTATQYAHSKGALVVASAGNVEQTQSGSQDTAVRFPAGYPEALAVTAVDAQGNPSQSVVHGTHVEIAAPGSQIASTFFANGDCMFATQGASTSYATGYVGAIVALIAARYPNETPDQWKYRLLATALRPTPSQRTAEEGWGIVAPFNALNFVNDGKMPGPTNPLYPPIQKTADPVMVKPDLPVDTTTPRRMWALGISGAGLTIVVAVLLIRRLRSKEA</sequence>
<dbReference type="PROSITE" id="PS00137">
    <property type="entry name" value="SUBTILASE_HIS"/>
    <property type="match status" value="1"/>
</dbReference>
<dbReference type="InterPro" id="IPR000209">
    <property type="entry name" value="Peptidase_S8/S53_dom"/>
</dbReference>
<dbReference type="SUPFAM" id="SSF52743">
    <property type="entry name" value="Subtilisin-like"/>
    <property type="match status" value="1"/>
</dbReference>
<dbReference type="InterPro" id="IPR022398">
    <property type="entry name" value="Peptidase_S8_His-AS"/>
</dbReference>
<keyword evidence="3 5" id="KW-0378">Hydrolase</keyword>
<feature type="active site" description="Charge relay system" evidence="5">
    <location>
        <position position="129"/>
    </location>
</feature>
<proteinExistence type="inferred from homology"/>
<evidence type="ECO:0000259" key="9">
    <source>
        <dbReference type="Pfam" id="PF00082"/>
    </source>
</evidence>
<feature type="transmembrane region" description="Helical" evidence="7">
    <location>
        <begin position="400"/>
        <end position="419"/>
    </location>
</feature>
<dbReference type="Gene3D" id="3.40.50.200">
    <property type="entry name" value="Peptidase S8/S53 domain"/>
    <property type="match status" value="1"/>
</dbReference>
<feature type="active site" description="Charge relay system" evidence="5">
    <location>
        <position position="96"/>
    </location>
</feature>
<feature type="chain" id="PRO_5026992504" evidence="8">
    <location>
        <begin position="29"/>
        <end position="427"/>
    </location>
</feature>
<evidence type="ECO:0000256" key="4">
    <source>
        <dbReference type="ARBA" id="ARBA00022825"/>
    </source>
</evidence>
<dbReference type="PANTHER" id="PTHR43806:SF11">
    <property type="entry name" value="CEREVISIN-RELATED"/>
    <property type="match status" value="1"/>
</dbReference>
<keyword evidence="7" id="KW-0812">Transmembrane</keyword>
<dbReference type="PRINTS" id="PR00723">
    <property type="entry name" value="SUBTILISIN"/>
</dbReference>
<feature type="signal peptide" evidence="8">
    <location>
        <begin position="1"/>
        <end position="28"/>
    </location>
</feature>
<name>A0A6N2RGD4_9ACTO</name>
<feature type="active site" description="Charge relay system" evidence="5">
    <location>
        <position position="302"/>
    </location>
</feature>
<keyword evidence="7" id="KW-0472">Membrane</keyword>
<dbReference type="PROSITE" id="PS51892">
    <property type="entry name" value="SUBTILASE"/>
    <property type="match status" value="1"/>
</dbReference>